<proteinExistence type="predicted"/>
<name>U2X2W6_GEOKU</name>
<evidence type="ECO:0000313" key="1">
    <source>
        <dbReference type="EMBL" id="GAD12862.1"/>
    </source>
</evidence>
<sequence length="37" mass="4102">MGLANYKGESMPTCNFLTKAVEYTKQTLRKGMTSDGE</sequence>
<dbReference type="AlphaFoldDB" id="U2X2W6"/>
<dbReference type="EMBL" id="BASG01000006">
    <property type="protein sequence ID" value="GAD12862.1"/>
    <property type="molecule type" value="Genomic_DNA"/>
</dbReference>
<organism evidence="1 2">
    <name type="scientific">Geobacillus kaustophilus GBlys</name>
    <dbReference type="NCBI Taxonomy" id="1337888"/>
    <lineage>
        <taxon>Bacteria</taxon>
        <taxon>Bacillati</taxon>
        <taxon>Bacillota</taxon>
        <taxon>Bacilli</taxon>
        <taxon>Bacillales</taxon>
        <taxon>Anoxybacillaceae</taxon>
        <taxon>Geobacillus</taxon>
        <taxon>Geobacillus thermoleovorans group</taxon>
    </lineage>
</organism>
<gene>
    <name evidence="1" type="ORF">GBL_1079</name>
</gene>
<reference evidence="2" key="1">
    <citation type="journal article" date="2013" name="Genome">
        <title>Draft Genome Sequence of Geobacillus kaustophilus GBlys, a Lysogenic Strain with Bacteriophage phiOH2.</title>
        <authorList>
            <person name="Doi K."/>
            <person name="Mori K."/>
            <person name="Martono H."/>
            <person name="Nagayoshi Y."/>
            <person name="Fujino Y."/>
            <person name="Tashiro K."/>
            <person name="Kuhara S."/>
            <person name="Ohshima T."/>
        </authorList>
    </citation>
    <scope>NUCLEOTIDE SEQUENCE [LARGE SCALE GENOMIC DNA]</scope>
    <source>
        <strain evidence="2">GBlys</strain>
    </source>
</reference>
<evidence type="ECO:0000313" key="2">
    <source>
        <dbReference type="Proteomes" id="UP000016424"/>
    </source>
</evidence>
<dbReference type="Proteomes" id="UP000016424">
    <property type="component" value="Unassembled WGS sequence"/>
</dbReference>
<comment type="caution">
    <text evidence="1">The sequence shown here is derived from an EMBL/GenBank/DDBJ whole genome shotgun (WGS) entry which is preliminary data.</text>
</comment>
<protein>
    <submittedName>
        <fullName evidence="1">Uncharacterized protein</fullName>
    </submittedName>
</protein>
<accession>U2X2W6</accession>